<dbReference type="PRINTS" id="PR00344">
    <property type="entry name" value="BCTRLSENSOR"/>
</dbReference>
<keyword evidence="3" id="KW-0812">Transmembrane</keyword>
<dbReference type="Pfam" id="PF02518">
    <property type="entry name" value="HATPase_c"/>
    <property type="match status" value="1"/>
</dbReference>
<dbReference type="PANTHER" id="PTHR34220:SF7">
    <property type="entry name" value="SENSOR HISTIDINE KINASE YPDA"/>
    <property type="match status" value="1"/>
</dbReference>
<dbReference type="InterPro" id="IPR004358">
    <property type="entry name" value="Sig_transdc_His_kin-like_C"/>
</dbReference>
<dbReference type="Proteomes" id="UP000005615">
    <property type="component" value="Unassembled WGS sequence"/>
</dbReference>
<comment type="catalytic activity">
    <reaction evidence="1">
        <text>ATP + protein L-histidine = ADP + protein N-phospho-L-histidine.</text>
        <dbReference type="EC" id="2.7.13.3"/>
    </reaction>
</comment>
<dbReference type="EMBL" id="AEIG01000002">
    <property type="protein sequence ID" value="EGG30964.1"/>
    <property type="molecule type" value="Genomic_DNA"/>
</dbReference>
<dbReference type="eggNOG" id="COG2972">
    <property type="taxonomic scope" value="Bacteria"/>
</dbReference>
<comment type="caution">
    <text evidence="5">The sequence shown here is derived from an EMBL/GenBank/DDBJ whole genome shotgun (WGS) entry which is preliminary data.</text>
</comment>
<evidence type="ECO:0000256" key="2">
    <source>
        <dbReference type="ARBA" id="ARBA00012438"/>
    </source>
</evidence>
<dbReference type="PANTHER" id="PTHR34220">
    <property type="entry name" value="SENSOR HISTIDINE KINASE YPDA"/>
    <property type="match status" value="1"/>
</dbReference>
<dbReference type="SUPFAM" id="SSF55874">
    <property type="entry name" value="ATPase domain of HSP90 chaperone/DNA topoisomerase II/histidine kinase"/>
    <property type="match status" value="1"/>
</dbReference>
<dbReference type="SMART" id="SM00387">
    <property type="entry name" value="HATPase_c"/>
    <property type="match status" value="1"/>
</dbReference>
<keyword evidence="3" id="KW-1133">Transmembrane helix</keyword>
<sequence length="314" mass="35041">MRYVLKRCWDMPLVKRLAIVAFVVLGFATLWSVMRLSLFLLLTEESNLWGDFGGWLFPSIFIFLCWTALYHGIKYYQLAQYEHAVLMKMAADRNEQSMRLAQAETAARLAQLTMLRYQLNPHFLFNTLNALQGLVATGSKARAGTMISELGHFLRYSLQSDPLQTVDVQQEIQALEMYLSIEQARFGERLTVRVDVDPSITEAQIPSMLLQPLVENAIKYAVGPNEDGGTIEISATNKENSLVLTVSDDGPGLADTKDLPQPSGTGVGLRNIRERLSSSYGDNATMHIANRGEGGLMVVIRLPLSYAYERAKAS</sequence>
<reference evidence="5 6" key="1">
    <citation type="journal article" date="2011" name="J. Bacteriol.">
        <title>Genome sequence of strain IMCC3088, a proteorhodopsin-containing marine bacterium belonging to the OM60/NOR5 clade.</title>
        <authorList>
            <person name="Jang Y."/>
            <person name="Oh H.M."/>
            <person name="Kang I."/>
            <person name="Lee K."/>
            <person name="Yang S.J."/>
            <person name="Cho J.C."/>
        </authorList>
    </citation>
    <scope>NUCLEOTIDE SEQUENCE [LARGE SCALE GENOMIC DNA]</scope>
    <source>
        <strain evidence="5 6">IMCC3088</strain>
    </source>
</reference>
<dbReference type="InterPro" id="IPR003594">
    <property type="entry name" value="HATPase_dom"/>
</dbReference>
<dbReference type="AlphaFoldDB" id="F3KYA8"/>
<feature type="domain" description="Histidine kinase" evidence="4">
    <location>
        <begin position="209"/>
        <end position="306"/>
    </location>
</feature>
<gene>
    <name evidence="5" type="ORF">IMCC3088_1276</name>
</gene>
<name>F3KYA8_9GAMM</name>
<keyword evidence="6" id="KW-1185">Reference proteome</keyword>
<dbReference type="InterPro" id="IPR005467">
    <property type="entry name" value="His_kinase_dom"/>
</dbReference>
<evidence type="ECO:0000313" key="6">
    <source>
        <dbReference type="Proteomes" id="UP000005615"/>
    </source>
</evidence>
<protein>
    <recommendedName>
        <fullName evidence="2">histidine kinase</fullName>
        <ecNumber evidence="2">2.7.13.3</ecNumber>
    </recommendedName>
</protein>
<dbReference type="STRING" id="2518989.IMCC3088_1276"/>
<dbReference type="EC" id="2.7.13.3" evidence="2"/>
<proteinExistence type="predicted"/>
<dbReference type="Pfam" id="PF06580">
    <property type="entry name" value="His_kinase"/>
    <property type="match status" value="1"/>
</dbReference>
<keyword evidence="5" id="KW-0418">Kinase</keyword>
<dbReference type="PROSITE" id="PS50109">
    <property type="entry name" value="HIS_KIN"/>
    <property type="match status" value="1"/>
</dbReference>
<evidence type="ECO:0000259" key="4">
    <source>
        <dbReference type="PROSITE" id="PS50109"/>
    </source>
</evidence>
<dbReference type="GO" id="GO:0000155">
    <property type="term" value="F:phosphorelay sensor kinase activity"/>
    <property type="evidence" value="ECO:0007669"/>
    <property type="project" value="InterPro"/>
</dbReference>
<evidence type="ECO:0000256" key="3">
    <source>
        <dbReference type="SAM" id="Phobius"/>
    </source>
</evidence>
<feature type="transmembrane region" description="Helical" evidence="3">
    <location>
        <begin position="20"/>
        <end position="42"/>
    </location>
</feature>
<evidence type="ECO:0000313" key="5">
    <source>
        <dbReference type="EMBL" id="EGG30964.1"/>
    </source>
</evidence>
<dbReference type="GO" id="GO:0016020">
    <property type="term" value="C:membrane"/>
    <property type="evidence" value="ECO:0007669"/>
    <property type="project" value="InterPro"/>
</dbReference>
<evidence type="ECO:0000256" key="1">
    <source>
        <dbReference type="ARBA" id="ARBA00000085"/>
    </source>
</evidence>
<feature type="transmembrane region" description="Helical" evidence="3">
    <location>
        <begin position="54"/>
        <end position="73"/>
    </location>
</feature>
<dbReference type="InterPro" id="IPR010559">
    <property type="entry name" value="Sig_transdc_His_kin_internal"/>
</dbReference>
<keyword evidence="3" id="KW-0472">Membrane</keyword>
<keyword evidence="5" id="KW-0808">Transferase</keyword>
<organism evidence="5 6">
    <name type="scientific">Aequoribacter fuscus</name>
    <dbReference type="NCBI Taxonomy" id="2518989"/>
    <lineage>
        <taxon>Bacteria</taxon>
        <taxon>Pseudomonadati</taxon>
        <taxon>Pseudomonadota</taxon>
        <taxon>Gammaproteobacteria</taxon>
        <taxon>Cellvibrionales</taxon>
        <taxon>Halieaceae</taxon>
        <taxon>Aequoribacter</taxon>
    </lineage>
</organism>
<dbReference type="InterPro" id="IPR036890">
    <property type="entry name" value="HATPase_C_sf"/>
</dbReference>
<accession>F3KYA8</accession>
<dbReference type="InterPro" id="IPR050640">
    <property type="entry name" value="Bact_2-comp_sensor_kinase"/>
</dbReference>
<dbReference type="Gene3D" id="3.30.565.10">
    <property type="entry name" value="Histidine kinase-like ATPase, C-terminal domain"/>
    <property type="match status" value="1"/>
</dbReference>